<evidence type="ECO:0000259" key="13">
    <source>
        <dbReference type="PROSITE" id="PS51414"/>
    </source>
</evidence>
<dbReference type="InterPro" id="IPR001487">
    <property type="entry name" value="Bromodomain"/>
</dbReference>
<dbReference type="InterPro" id="IPR030411">
    <property type="entry name" value="Sp140_Bromo"/>
</dbReference>
<dbReference type="InterPro" id="IPR011011">
    <property type="entry name" value="Znf_FYVE_PHD"/>
</dbReference>
<dbReference type="InterPro" id="IPR010919">
    <property type="entry name" value="SAND-like_dom_sf"/>
</dbReference>
<reference evidence="15" key="2">
    <citation type="submission" date="2025-08" db="UniProtKB">
        <authorList>
            <consortium name="RefSeq"/>
        </authorList>
    </citation>
    <scope>IDENTIFICATION</scope>
    <source>
        <tissue evidence="15">Blood</tissue>
    </source>
</reference>
<dbReference type="InterPro" id="IPR043563">
    <property type="entry name" value="Sp110/Sp140/Sp140L-like"/>
</dbReference>
<proteinExistence type="predicted"/>
<dbReference type="SUPFAM" id="SSF63763">
    <property type="entry name" value="SAND domain-like"/>
    <property type="match status" value="1"/>
</dbReference>
<dbReference type="SMART" id="SM00249">
    <property type="entry name" value="PHD"/>
    <property type="match status" value="1"/>
</dbReference>
<reference evidence="14" key="1">
    <citation type="submission" date="2025-05" db="UniProtKB">
        <authorList>
            <consortium name="RefSeq"/>
        </authorList>
    </citation>
    <scope>NUCLEOTIDE SEQUENCE [LARGE SCALE GENOMIC DNA]</scope>
</reference>
<dbReference type="GeneID" id="109571642"/>
<dbReference type="SMART" id="SM00297">
    <property type="entry name" value="BROMO"/>
    <property type="match status" value="1"/>
</dbReference>
<gene>
    <name evidence="15" type="primary">LOC109571642</name>
</gene>
<feature type="domain" description="Bromo" evidence="10">
    <location>
        <begin position="894"/>
        <end position="952"/>
    </location>
</feature>
<keyword evidence="6" id="KW-0238">DNA-binding</keyword>
<dbReference type="InterPro" id="IPR000770">
    <property type="entry name" value="SAND_dom"/>
</dbReference>
<keyword evidence="5 7" id="KW-0103">Bromodomain</keyword>
<evidence type="ECO:0000313" key="15">
    <source>
        <dbReference type="RefSeq" id="XP_070629578.1"/>
    </source>
</evidence>
<evidence type="ECO:0000256" key="1">
    <source>
        <dbReference type="ARBA" id="ARBA00022553"/>
    </source>
</evidence>
<sequence length="988" mass="112652">MGVWRMRKSEMSDFPFFASHSHLGRGQEQTWFLPPSQHCATSPQNASDLFEFKESSCPLLFAGARRSLSSVPNPGADRWADFLVTAPGKDRGNENLSKSDLGLAPWSKKKMASAGSPSNCRMITEDQNLEEQHLEEQLCYEFIFMLFKEKKVEIAGAILKPFPFLMGLRDRGFISEPMYQDFQEACRNLVPVERVAYNALDELEKKFDKTVLEALFSKVNLKAYPDLLQICNNFQNAIRDKFYYQILDEGETKEMLNSQLNHEQVSLEHSPLQMNSVRGFESMPRLLPYNRQVSLEHSPLQMNSVRGFESMPRLLPYNRKENSNAWDEEWPQEASSFSPRYVPVSSKHKSLQRTSKGNSEEMPKLKPVTSDPKAPQVPPEGEPKEVLSLLPAEGEEDNNACCVICEEEEPQEALSSPSRCEPVTWDPKAPQMPPEGEAEEVLSLLSAEGGEDNNACCVICKKEDPQEAPSSPPRCEPESCDPEASQMTDKEEQEELPSQPLDGEEGSGTCLEICDEEETQESLSSPPKSGPGEGGTELPTFGNKCSCVMCFSKDVPRDPEGRTESMQADDMLDTVDLGNNSTVRKPKKRRKKKKGHSWTRRPRRNVHRKALDNSKAPGQPAPRGKKVKMSLQKPAKIRRKRRGRPRFTHNNRIPQRRAKSRGALSDPGIKPMSPALQVDSLPTELPGKPLTLEICGKRKYTYERVDFHSQIIPVTCGKVKGKLHKKKLKHGSWVKCIQSENGDWFTPREFEIRGGHGRSKNWKISVRCGGRPLLWLMERRFLHNPPRKYGRRKKKRGPKSPDNTLDNLCLGNSDVCETCRDGGKLFCCDTCSRSFHEDCHIPPVETEKDPWSCTFCRMKESSGNQQGLGESEVLARLMQSEEQLKCEFLLLKVYCHSESTFFARIPYYYYMKEASKNLKEPMWLDKIKKRLNEQGYSHVEGFVWDMRLIFQNHRASFKFNDFGQMGLRLEAEFEKNFKEVFALQETNE</sequence>
<dbReference type="Pfam" id="PF00628">
    <property type="entry name" value="PHD"/>
    <property type="match status" value="1"/>
</dbReference>
<evidence type="ECO:0000259" key="11">
    <source>
        <dbReference type="PROSITE" id="PS50016"/>
    </source>
</evidence>
<name>A0ABM4R252_BOSIN</name>
<feature type="compositionally biased region" description="Basic residues" evidence="9">
    <location>
        <begin position="635"/>
        <end position="660"/>
    </location>
</feature>
<keyword evidence="14" id="KW-1185">Reference proteome</keyword>
<dbReference type="Gene3D" id="1.20.920.10">
    <property type="entry name" value="Bromodomain-like"/>
    <property type="match status" value="1"/>
</dbReference>
<dbReference type="CDD" id="cd05501">
    <property type="entry name" value="Bromo_SP100C_like"/>
    <property type="match status" value="1"/>
</dbReference>
<dbReference type="PROSITE" id="PS50014">
    <property type="entry name" value="BROMODOMAIN_2"/>
    <property type="match status" value="1"/>
</dbReference>
<dbReference type="InterPro" id="IPR036427">
    <property type="entry name" value="Bromodomain-like_sf"/>
</dbReference>
<dbReference type="RefSeq" id="XP_070629578.1">
    <property type="nucleotide sequence ID" value="XM_070773477.1"/>
</dbReference>
<dbReference type="InterPro" id="IPR019787">
    <property type="entry name" value="Znf_PHD-finger"/>
</dbReference>
<evidence type="ECO:0000313" key="14">
    <source>
        <dbReference type="Proteomes" id="UP001652663"/>
    </source>
</evidence>
<feature type="compositionally biased region" description="Basic residues" evidence="9">
    <location>
        <begin position="584"/>
        <end position="608"/>
    </location>
</feature>
<evidence type="ECO:0000256" key="3">
    <source>
        <dbReference type="ARBA" id="ARBA00022771"/>
    </source>
</evidence>
<dbReference type="PROSITE" id="PS01359">
    <property type="entry name" value="ZF_PHD_1"/>
    <property type="match status" value="1"/>
</dbReference>
<evidence type="ECO:0000259" key="10">
    <source>
        <dbReference type="PROSITE" id="PS50014"/>
    </source>
</evidence>
<dbReference type="InterPro" id="IPR004865">
    <property type="entry name" value="HSR_dom"/>
</dbReference>
<evidence type="ECO:0000256" key="8">
    <source>
        <dbReference type="PROSITE-ProRule" id="PRU00146"/>
    </source>
</evidence>
<protein>
    <submittedName>
        <fullName evidence="15">Nuclear body protein SP140 isoform X1</fullName>
    </submittedName>
</protein>
<evidence type="ECO:0000256" key="4">
    <source>
        <dbReference type="ARBA" id="ARBA00022833"/>
    </source>
</evidence>
<evidence type="ECO:0000256" key="9">
    <source>
        <dbReference type="SAM" id="MobiDB-lite"/>
    </source>
</evidence>
<feature type="region of interest" description="Disordered" evidence="9">
    <location>
        <begin position="413"/>
        <end position="439"/>
    </location>
</feature>
<evidence type="ECO:0000256" key="7">
    <source>
        <dbReference type="PROSITE-ProRule" id="PRU00035"/>
    </source>
</evidence>
<dbReference type="Pfam" id="PF01342">
    <property type="entry name" value="SAND"/>
    <property type="match status" value="1"/>
</dbReference>
<dbReference type="SMART" id="SM00258">
    <property type="entry name" value="SAND"/>
    <property type="match status" value="1"/>
</dbReference>
<dbReference type="Gene3D" id="3.30.40.10">
    <property type="entry name" value="Zinc/RING finger domain, C3HC4 (zinc finger)"/>
    <property type="match status" value="1"/>
</dbReference>
<evidence type="ECO:0000256" key="2">
    <source>
        <dbReference type="ARBA" id="ARBA00022723"/>
    </source>
</evidence>
<dbReference type="Pfam" id="PF03172">
    <property type="entry name" value="HSR"/>
    <property type="match status" value="1"/>
</dbReference>
<dbReference type="Gene3D" id="3.10.390.10">
    <property type="entry name" value="SAND domain-like"/>
    <property type="match status" value="1"/>
</dbReference>
<feature type="region of interest" description="Disordered" evidence="9">
    <location>
        <begin position="556"/>
        <end position="682"/>
    </location>
</feature>
<organism evidence="14 15">
    <name type="scientific">Bos indicus</name>
    <name type="common">Zebu</name>
    <dbReference type="NCBI Taxonomy" id="9915"/>
    <lineage>
        <taxon>Eukaryota</taxon>
        <taxon>Metazoa</taxon>
        <taxon>Chordata</taxon>
        <taxon>Craniata</taxon>
        <taxon>Vertebrata</taxon>
        <taxon>Euteleostomi</taxon>
        <taxon>Mammalia</taxon>
        <taxon>Eutheria</taxon>
        <taxon>Laurasiatheria</taxon>
        <taxon>Artiodactyla</taxon>
        <taxon>Ruminantia</taxon>
        <taxon>Pecora</taxon>
        <taxon>Bovidae</taxon>
        <taxon>Bovinae</taxon>
        <taxon>Bos</taxon>
    </lineage>
</organism>
<keyword evidence="4" id="KW-0862">Zinc</keyword>
<dbReference type="SUPFAM" id="SSF47370">
    <property type="entry name" value="Bromodomain"/>
    <property type="match status" value="1"/>
</dbReference>
<feature type="region of interest" description="Disordered" evidence="9">
    <location>
        <begin position="337"/>
        <end position="384"/>
    </location>
</feature>
<keyword evidence="3 8" id="KW-0863">Zinc-finger</keyword>
<dbReference type="PROSITE" id="PS51414">
    <property type="entry name" value="HSR"/>
    <property type="match status" value="1"/>
</dbReference>
<feature type="domain" description="HSR" evidence="13">
    <location>
        <begin position="123"/>
        <end position="239"/>
    </location>
</feature>
<dbReference type="PROSITE" id="PS50864">
    <property type="entry name" value="SAND"/>
    <property type="match status" value="1"/>
</dbReference>
<dbReference type="SUPFAM" id="SSF57903">
    <property type="entry name" value="FYVE/PHD zinc finger"/>
    <property type="match status" value="1"/>
</dbReference>
<evidence type="ECO:0000259" key="12">
    <source>
        <dbReference type="PROSITE" id="PS50864"/>
    </source>
</evidence>
<feature type="domain" description="PHD-type" evidence="11">
    <location>
        <begin position="813"/>
        <end position="859"/>
    </location>
</feature>
<dbReference type="InterPro" id="IPR019786">
    <property type="entry name" value="Zinc_finger_PHD-type_CS"/>
</dbReference>
<evidence type="ECO:0000256" key="5">
    <source>
        <dbReference type="ARBA" id="ARBA00023117"/>
    </source>
</evidence>
<dbReference type="PROSITE" id="PS50016">
    <property type="entry name" value="ZF_PHD_2"/>
    <property type="match status" value="1"/>
</dbReference>
<accession>A0ABM4R252</accession>
<keyword evidence="1" id="KW-0597">Phosphoprotein</keyword>
<dbReference type="Proteomes" id="UP001652663">
    <property type="component" value="Chromosome 2"/>
</dbReference>
<evidence type="ECO:0000256" key="6">
    <source>
        <dbReference type="ARBA" id="ARBA00023125"/>
    </source>
</evidence>
<keyword evidence="2" id="KW-0479">Metal-binding</keyword>
<dbReference type="PANTHER" id="PTHR46386">
    <property type="entry name" value="NUCLEAR BODY PROTEIN SP140"/>
    <property type="match status" value="1"/>
</dbReference>
<dbReference type="InterPro" id="IPR001965">
    <property type="entry name" value="Znf_PHD"/>
</dbReference>
<feature type="domain" description="SAND" evidence="12">
    <location>
        <begin position="702"/>
        <end position="783"/>
    </location>
</feature>
<dbReference type="Pfam" id="PF00439">
    <property type="entry name" value="Bromodomain"/>
    <property type="match status" value="1"/>
</dbReference>
<dbReference type="PANTHER" id="PTHR46386:SF8">
    <property type="entry name" value="NUCLEAR BODY PROTEIN SP140"/>
    <property type="match status" value="1"/>
</dbReference>
<dbReference type="InterPro" id="IPR013083">
    <property type="entry name" value="Znf_RING/FYVE/PHD"/>
</dbReference>
<dbReference type="CDD" id="cd15626">
    <property type="entry name" value="PHD_SP110_140"/>
    <property type="match status" value="1"/>
</dbReference>
<feature type="region of interest" description="Disordered" evidence="9">
    <location>
        <begin position="464"/>
        <end position="537"/>
    </location>
</feature>